<dbReference type="Pfam" id="PF00676">
    <property type="entry name" value="E1_dh"/>
    <property type="match status" value="1"/>
</dbReference>
<dbReference type="NCBIfam" id="TIGR00239">
    <property type="entry name" value="2oxo_dh_E1"/>
    <property type="match status" value="1"/>
</dbReference>
<dbReference type="InterPro" id="IPR001017">
    <property type="entry name" value="DH_E1"/>
</dbReference>
<feature type="domain" description="Transketolase-like pyrimidine-binding" evidence="7">
    <location>
        <begin position="578"/>
        <end position="771"/>
    </location>
</feature>
<evidence type="ECO:0000256" key="5">
    <source>
        <dbReference type="ARBA" id="ARBA00023002"/>
    </source>
</evidence>
<dbReference type="EMBL" id="CACVAQ010000006">
    <property type="protein sequence ID" value="CAA6798493.1"/>
    <property type="molecule type" value="Genomic_DNA"/>
</dbReference>
<evidence type="ECO:0000313" key="8">
    <source>
        <dbReference type="EMBL" id="CAA6798493.1"/>
    </source>
</evidence>
<dbReference type="GO" id="GO:0004591">
    <property type="term" value="F:oxoglutarate dehydrogenase (succinyl-transferring) activity"/>
    <property type="evidence" value="ECO:0007669"/>
    <property type="project" value="UniProtKB-EC"/>
</dbReference>
<evidence type="ECO:0000256" key="4">
    <source>
        <dbReference type="ARBA" id="ARBA00012280"/>
    </source>
</evidence>
<dbReference type="Gene3D" id="3.40.50.12470">
    <property type="match status" value="1"/>
</dbReference>
<gene>
    <name evidence="8" type="ORF">HELGO_WM28120</name>
</gene>
<accession>A0A6S6S721</accession>
<dbReference type="SUPFAM" id="SSF52518">
    <property type="entry name" value="Thiamin diphosphate-binding fold (THDP-binding)"/>
    <property type="match status" value="2"/>
</dbReference>
<reference evidence="8" key="1">
    <citation type="submission" date="2020-01" db="EMBL/GenBank/DDBJ databases">
        <authorList>
            <person name="Meier V. D."/>
            <person name="Meier V D."/>
        </authorList>
    </citation>
    <scope>NUCLEOTIDE SEQUENCE</scope>
    <source>
        <strain evidence="8">HLG_WM_MAG_10</strain>
    </source>
</reference>
<dbReference type="InterPro" id="IPR042179">
    <property type="entry name" value="KGD_C_sf"/>
</dbReference>
<dbReference type="GO" id="GO:0005829">
    <property type="term" value="C:cytosol"/>
    <property type="evidence" value="ECO:0007669"/>
    <property type="project" value="TreeGrafter"/>
</dbReference>
<comment type="similarity">
    <text evidence="3">Belongs to the alpha-ketoglutarate dehydrogenase family.</text>
</comment>
<dbReference type="Pfam" id="PF16078">
    <property type="entry name" value="2-oxogl_dehyd_N"/>
    <property type="match status" value="1"/>
</dbReference>
<dbReference type="Pfam" id="PF02779">
    <property type="entry name" value="Transket_pyr"/>
    <property type="match status" value="1"/>
</dbReference>
<name>A0A6S6S721_9BACT</name>
<protein>
    <recommendedName>
        <fullName evidence="4">oxoglutarate dehydrogenase (succinyl-transferring)</fullName>
        <ecNumber evidence="4">1.2.4.2</ecNumber>
    </recommendedName>
</protein>
<dbReference type="Gene3D" id="1.10.287.1150">
    <property type="entry name" value="TPP helical domain"/>
    <property type="match status" value="1"/>
</dbReference>
<organism evidence="8">
    <name type="scientific">uncultured Aureispira sp</name>
    <dbReference type="NCBI Taxonomy" id="1331704"/>
    <lineage>
        <taxon>Bacteria</taxon>
        <taxon>Pseudomonadati</taxon>
        <taxon>Bacteroidota</taxon>
        <taxon>Saprospiria</taxon>
        <taxon>Saprospirales</taxon>
        <taxon>Saprospiraceae</taxon>
        <taxon>Aureispira</taxon>
        <taxon>environmental samples</taxon>
    </lineage>
</organism>
<keyword evidence="5 8" id="KW-0560">Oxidoreductase</keyword>
<dbReference type="Gene3D" id="1.10.150.20">
    <property type="entry name" value="5' to 3' exonuclease, C-terminal subdomain"/>
    <property type="match status" value="1"/>
</dbReference>
<dbReference type="AlphaFoldDB" id="A0A6S6S721"/>
<dbReference type="InterPro" id="IPR032106">
    <property type="entry name" value="2-oxogl_dehyd_N"/>
</dbReference>
<keyword evidence="6" id="KW-0786">Thiamine pyrophosphate</keyword>
<dbReference type="NCBIfam" id="NF008907">
    <property type="entry name" value="PRK12270.1"/>
    <property type="match status" value="1"/>
</dbReference>
<dbReference type="Gene3D" id="3.40.50.970">
    <property type="match status" value="1"/>
</dbReference>
<dbReference type="InterPro" id="IPR029061">
    <property type="entry name" value="THDP-binding"/>
</dbReference>
<dbReference type="SMART" id="SM00861">
    <property type="entry name" value="Transket_pyr"/>
    <property type="match status" value="1"/>
</dbReference>
<dbReference type="PANTHER" id="PTHR23152:SF4">
    <property type="entry name" value="2-OXOADIPATE DEHYDROGENASE COMPLEX COMPONENT E1"/>
    <property type="match status" value="1"/>
</dbReference>
<comment type="function">
    <text evidence="2">E1 component of the 2-oxoglutarate dehydrogenase (OGDH) complex which catalyzes the decarboxylation of 2-oxoglutarate, the first step in the conversion of 2-oxoglutarate to succinyl-CoA and CO(2).</text>
</comment>
<evidence type="ECO:0000256" key="2">
    <source>
        <dbReference type="ARBA" id="ARBA00003906"/>
    </source>
</evidence>
<proteinExistence type="inferred from homology"/>
<evidence type="ECO:0000256" key="1">
    <source>
        <dbReference type="ARBA" id="ARBA00001964"/>
    </source>
</evidence>
<dbReference type="PIRSF" id="PIRSF000157">
    <property type="entry name" value="Oxoglu_dh_E1"/>
    <property type="match status" value="1"/>
</dbReference>
<evidence type="ECO:0000256" key="6">
    <source>
        <dbReference type="ARBA" id="ARBA00023052"/>
    </source>
</evidence>
<dbReference type="PANTHER" id="PTHR23152">
    <property type="entry name" value="2-OXOGLUTARATE DEHYDROGENASE"/>
    <property type="match status" value="1"/>
</dbReference>
<dbReference type="NCBIfam" id="NF006914">
    <property type="entry name" value="PRK09404.1"/>
    <property type="match status" value="1"/>
</dbReference>
<dbReference type="InterPro" id="IPR005475">
    <property type="entry name" value="Transketolase-like_Pyr-bd"/>
</dbReference>
<sequence>MDYSFISNAHPAYIEGLYQQYKNDPESVADGWKEFFAGFDYATQNNDNSEDSNASDTGQTAFSSPKELAVLNLIQAYRMRGHLVSTTNPIRERKFRFPSLDLGYYGLSKEDLTSTFIAGSEIGLPNATLSGILDKLKTIYCSNIGFEFAHIDNQDKYNWLKERIEKITPGNYGHSIEKKKRILDKLNGATGFENFLGKKYVAQKRFGLEGGESAIPALDAIINTAATLEVEEVVIGMAHRGRLNVLANIMGKTYEYIFSEFEGNIPEDTIFGDGDVKYHLGFSSQIKTPEGFDVHLKLVPNPSHLEAVGPVVQGFSRAKADLLYESNFDKILPILIHGDAAVAGQGVVYELVQMSQLEGYYTGGTIHFVINNQIGFTTDFEDARSSTYCTAASSLVQAPVFHVNGDDPEAVLFVAELAAEYRQEFNNDVFIDMVCYRKHGHNEGDDPKFTQPQFYDKIKKHKNTRTLYSEKLIANGEIEAKLAKQMNKEFDALLQDKFSQAKEEAPAYEYQTPEQAWRKLKKHTSEEDYISSPETGVKEEVVTTVLNTLQTVPEDFTPLPKFKRLLNRAEELISRRLIDWSMGEHLAYGSLLLEGCNIRMSGQDVKRGTFSHRNAVLYDAKTNQQYNRFNDLAKEQGNFKIYNSLLSEFAVLGFEFGYSLASPDPLVLWEAQFGDFANGAQTMFDQFIFSSESKWQRMTGLVLLLPHGYEGQGPEHSSARLERYLQSCAEFNMTVANVTTPANFFHLLRRQQARPFRKPLVVMSPKKLLRPRDINRPNEDVLYREAVSSFDDLTTGSFQEVYDDPKITTKKQAEKVTRVLCCTGKIYYELLDKKVADKRDDIAIVRLEQLYPFPKNQVKAAIKKYGDAEWFWVQEEPSNMGAWQYILAFYRNYGIQLVARKSSASPATGFKQVHLAQQENILLRAFGEIKNTSAVSRESNIMHSSTNGAPMNEEAAPKTDDLTRLKGLGKVISGQLVAAGISSFTQLAKLSNKDINNLNDQIPGFGAKYKRYDWKTQATVLN</sequence>
<dbReference type="InterPro" id="IPR031717">
    <property type="entry name" value="ODO-1/KGD_C"/>
</dbReference>
<dbReference type="InterPro" id="IPR011603">
    <property type="entry name" value="2oxoglutarate_DH_E1"/>
</dbReference>
<evidence type="ECO:0000256" key="3">
    <source>
        <dbReference type="ARBA" id="ARBA00006936"/>
    </source>
</evidence>
<dbReference type="Gene3D" id="3.40.50.11610">
    <property type="entry name" value="Multifunctional 2-oxoglutarate metabolism enzyme, C-terminal domain"/>
    <property type="match status" value="1"/>
</dbReference>
<comment type="cofactor">
    <cofactor evidence="1">
        <name>thiamine diphosphate</name>
        <dbReference type="ChEBI" id="CHEBI:58937"/>
    </cofactor>
</comment>
<dbReference type="GO" id="GO:0030976">
    <property type="term" value="F:thiamine pyrophosphate binding"/>
    <property type="evidence" value="ECO:0007669"/>
    <property type="project" value="InterPro"/>
</dbReference>
<dbReference type="GO" id="GO:0006099">
    <property type="term" value="P:tricarboxylic acid cycle"/>
    <property type="evidence" value="ECO:0007669"/>
    <property type="project" value="TreeGrafter"/>
</dbReference>
<evidence type="ECO:0000259" key="7">
    <source>
        <dbReference type="SMART" id="SM00861"/>
    </source>
</evidence>
<dbReference type="GO" id="GO:0045252">
    <property type="term" value="C:oxoglutarate dehydrogenase complex"/>
    <property type="evidence" value="ECO:0007669"/>
    <property type="project" value="TreeGrafter"/>
</dbReference>
<dbReference type="CDD" id="cd02016">
    <property type="entry name" value="TPP_E1_OGDC_like"/>
    <property type="match status" value="1"/>
</dbReference>
<dbReference type="EC" id="1.2.4.2" evidence="4"/>
<dbReference type="Pfam" id="PF16870">
    <property type="entry name" value="OxoGdeHyase_C"/>
    <property type="match status" value="1"/>
</dbReference>